<dbReference type="Proteomes" id="UP000504603">
    <property type="component" value="Unplaced"/>
</dbReference>
<dbReference type="OrthoDB" id="1072116at2759"/>
<dbReference type="GeneID" id="111018317"/>
<protein>
    <submittedName>
        <fullName evidence="4">MLP-like protein 328</fullName>
    </submittedName>
</protein>
<dbReference type="CDD" id="cd07816">
    <property type="entry name" value="Bet_v1-like"/>
    <property type="match status" value="1"/>
</dbReference>
<name>A0A6J1D8V9_MOMCH</name>
<evidence type="ECO:0000313" key="4">
    <source>
        <dbReference type="RefSeq" id="XP_022150049.1"/>
    </source>
</evidence>
<gene>
    <name evidence="4" type="primary">LOC111018317</name>
</gene>
<dbReference type="RefSeq" id="XP_022150049.1">
    <property type="nucleotide sequence ID" value="XM_022294357.1"/>
</dbReference>
<reference evidence="4" key="1">
    <citation type="submission" date="2025-08" db="UniProtKB">
        <authorList>
            <consortium name="RefSeq"/>
        </authorList>
    </citation>
    <scope>IDENTIFICATION</scope>
    <source>
        <strain evidence="4">OHB3-1</strain>
    </source>
</reference>
<evidence type="ECO:0000256" key="1">
    <source>
        <dbReference type="ARBA" id="ARBA00038242"/>
    </source>
</evidence>
<dbReference type="SUPFAM" id="SSF55961">
    <property type="entry name" value="Bet v1-like"/>
    <property type="match status" value="1"/>
</dbReference>
<dbReference type="PANTHER" id="PTHR31338:SF20">
    <property type="entry name" value="BET V I_MAJOR LATEX PROTEIN DOMAIN-CONTAINING PROTEIN"/>
    <property type="match status" value="1"/>
</dbReference>
<evidence type="ECO:0000259" key="2">
    <source>
        <dbReference type="SMART" id="SM01037"/>
    </source>
</evidence>
<dbReference type="GO" id="GO:0006952">
    <property type="term" value="P:defense response"/>
    <property type="evidence" value="ECO:0007669"/>
    <property type="project" value="InterPro"/>
</dbReference>
<dbReference type="InterPro" id="IPR052006">
    <property type="entry name" value="MLP-like"/>
</dbReference>
<dbReference type="InterPro" id="IPR000916">
    <property type="entry name" value="Bet_v_I/MLP"/>
</dbReference>
<comment type="similarity">
    <text evidence="1">Belongs to the MLP family.</text>
</comment>
<dbReference type="InterPro" id="IPR023393">
    <property type="entry name" value="START-like_dom_sf"/>
</dbReference>
<evidence type="ECO:0000313" key="3">
    <source>
        <dbReference type="Proteomes" id="UP000504603"/>
    </source>
</evidence>
<dbReference type="PANTHER" id="PTHR31338">
    <property type="entry name" value="POLYKETIDE CYCLASE/DEHYDRASE AND LIPID TRANSPORT SUPERFAMILY PROTEIN"/>
    <property type="match status" value="1"/>
</dbReference>
<proteinExistence type="inferred from homology"/>
<dbReference type="AlphaFoldDB" id="A0A6J1D8V9"/>
<dbReference type="Pfam" id="PF00407">
    <property type="entry name" value="Bet_v_1"/>
    <property type="match status" value="1"/>
</dbReference>
<organism evidence="3 4">
    <name type="scientific">Momordica charantia</name>
    <name type="common">Bitter gourd</name>
    <name type="synonym">Balsam pear</name>
    <dbReference type="NCBI Taxonomy" id="3673"/>
    <lineage>
        <taxon>Eukaryota</taxon>
        <taxon>Viridiplantae</taxon>
        <taxon>Streptophyta</taxon>
        <taxon>Embryophyta</taxon>
        <taxon>Tracheophyta</taxon>
        <taxon>Spermatophyta</taxon>
        <taxon>Magnoliopsida</taxon>
        <taxon>eudicotyledons</taxon>
        <taxon>Gunneridae</taxon>
        <taxon>Pentapetalae</taxon>
        <taxon>rosids</taxon>
        <taxon>fabids</taxon>
        <taxon>Cucurbitales</taxon>
        <taxon>Cucurbitaceae</taxon>
        <taxon>Momordiceae</taxon>
        <taxon>Momordica</taxon>
    </lineage>
</organism>
<dbReference type="KEGG" id="mcha:111018317"/>
<dbReference type="SMART" id="SM01037">
    <property type="entry name" value="Bet_v_1"/>
    <property type="match status" value="1"/>
</dbReference>
<keyword evidence="3" id="KW-1185">Reference proteome</keyword>
<accession>A0A6J1D8V9</accession>
<sequence length="154" mass="17805">MSLVGKLVSELEINAPAEKYYRLFKDETFHVPKISPKFIQQVEVHEGDWDTHGHGSIKIWKYRVDGKDEVFKERVEFDDKNLSVTLIGLEGDVFKHYKTFNGTYKVVPKSPQHSLAVLTLEYEKLDDGSPYPYQYLDLMNGITKDIVSHLKKEG</sequence>
<feature type="domain" description="Bet v I/Major latex protein" evidence="2">
    <location>
        <begin position="2"/>
        <end position="153"/>
    </location>
</feature>
<dbReference type="Gene3D" id="3.30.530.20">
    <property type="match status" value="1"/>
</dbReference>